<feature type="transmembrane region" description="Helical" evidence="2">
    <location>
        <begin position="14"/>
        <end position="34"/>
    </location>
</feature>
<dbReference type="EMBL" id="JACEQY010000023">
    <property type="protein sequence ID" value="MBA4863789.1"/>
    <property type="molecule type" value="Genomic_DNA"/>
</dbReference>
<feature type="transmembrane region" description="Helical" evidence="2">
    <location>
        <begin position="46"/>
        <end position="66"/>
    </location>
</feature>
<keyword evidence="4" id="KW-1185">Reference proteome</keyword>
<proteinExistence type="predicted"/>
<dbReference type="AlphaFoldDB" id="A0A7W2HHG8"/>
<reference evidence="3 4" key="1">
    <citation type="submission" date="2020-07" db="EMBL/GenBank/DDBJ databases">
        <title>Streptomyces isolated from Indian soil.</title>
        <authorList>
            <person name="Mandal S."/>
            <person name="Maiti P.K."/>
        </authorList>
    </citation>
    <scope>NUCLEOTIDE SEQUENCE [LARGE SCALE GENOMIC DNA]</scope>
    <source>
        <strain evidence="3 4">PSKA54</strain>
    </source>
</reference>
<evidence type="ECO:0000256" key="2">
    <source>
        <dbReference type="SAM" id="Phobius"/>
    </source>
</evidence>
<comment type="caution">
    <text evidence="3">The sequence shown here is derived from an EMBL/GenBank/DDBJ whole genome shotgun (WGS) entry which is preliminary data.</text>
</comment>
<sequence>MDIMTRVRSQWDRLTAAGTGAAGGVVLIVGWHGVSGTPYPAEQLPYLASAGLGGLFLLGISTALWLSADLRDEWRKLDRIEQALRAADGPGALEQGRASAGSGLDRTGTAVASPGPPPAPAPAPTGDNR</sequence>
<name>A0A7W2HHG8_9ACTN</name>
<dbReference type="RefSeq" id="WP_181865492.1">
    <property type="nucleotide sequence ID" value="NZ_JACEQY010000023.1"/>
</dbReference>
<evidence type="ECO:0000313" key="3">
    <source>
        <dbReference type="EMBL" id="MBA4863789.1"/>
    </source>
</evidence>
<keyword evidence="2" id="KW-0812">Transmembrane</keyword>
<gene>
    <name evidence="3" type="ORF">H1V43_20915</name>
</gene>
<accession>A0A7W2HHG8</accession>
<feature type="compositionally biased region" description="Pro residues" evidence="1">
    <location>
        <begin position="114"/>
        <end position="123"/>
    </location>
</feature>
<organism evidence="3 4">
    <name type="scientific">Streptomyces himalayensis subsp. aureolus</name>
    <dbReference type="NCBI Taxonomy" id="2758039"/>
    <lineage>
        <taxon>Bacteria</taxon>
        <taxon>Bacillati</taxon>
        <taxon>Actinomycetota</taxon>
        <taxon>Actinomycetes</taxon>
        <taxon>Kitasatosporales</taxon>
        <taxon>Streptomycetaceae</taxon>
        <taxon>Streptomyces</taxon>
        <taxon>Streptomyces himalayensis</taxon>
    </lineage>
</organism>
<evidence type="ECO:0000256" key="1">
    <source>
        <dbReference type="SAM" id="MobiDB-lite"/>
    </source>
</evidence>
<keyword evidence="2" id="KW-1133">Transmembrane helix</keyword>
<dbReference type="Proteomes" id="UP000586976">
    <property type="component" value="Unassembled WGS sequence"/>
</dbReference>
<evidence type="ECO:0000313" key="4">
    <source>
        <dbReference type="Proteomes" id="UP000586976"/>
    </source>
</evidence>
<keyword evidence="2" id="KW-0472">Membrane</keyword>
<protein>
    <submittedName>
        <fullName evidence="3">Uncharacterized protein</fullName>
    </submittedName>
</protein>
<feature type="region of interest" description="Disordered" evidence="1">
    <location>
        <begin position="85"/>
        <end position="129"/>
    </location>
</feature>